<sequence length="140" mass="14571">MQAVSTIGTGIAVALLAVGGAYLGAFWDNLFGDSGTPAPVIALTRTVELPPVSVPIYQDRARVGYCVVTASVDLPNGYSDEDFQMAVTSVADSMLRKLSVVAVGEDVPALCAAQLDQAPDAYTIVKSEYFQTVRAVPGAS</sequence>
<organism evidence="2 3">
    <name type="scientific">Oceaniradius stylonematis</name>
    <dbReference type="NCBI Taxonomy" id="2184161"/>
    <lineage>
        <taxon>Bacteria</taxon>
        <taxon>Pseudomonadati</taxon>
        <taxon>Pseudomonadota</taxon>
        <taxon>Alphaproteobacteria</taxon>
        <taxon>Hyphomicrobiales</taxon>
        <taxon>Ahrensiaceae</taxon>
        <taxon>Oceaniradius</taxon>
    </lineage>
</organism>
<keyword evidence="1" id="KW-0812">Transmembrane</keyword>
<protein>
    <submittedName>
        <fullName evidence="2">Uncharacterized protein</fullName>
    </submittedName>
</protein>
<dbReference type="EMBL" id="QFWV02000007">
    <property type="protein sequence ID" value="RKF06423.1"/>
    <property type="molecule type" value="Genomic_DNA"/>
</dbReference>
<keyword evidence="1" id="KW-1133">Transmembrane helix</keyword>
<evidence type="ECO:0000313" key="2">
    <source>
        <dbReference type="EMBL" id="RKF06423.1"/>
    </source>
</evidence>
<dbReference type="Proteomes" id="UP000246132">
    <property type="component" value="Unassembled WGS sequence"/>
</dbReference>
<feature type="transmembrane region" description="Helical" evidence="1">
    <location>
        <begin position="7"/>
        <end position="27"/>
    </location>
</feature>
<gene>
    <name evidence="2" type="ORF">DEM25_012500</name>
</gene>
<keyword evidence="1" id="KW-0472">Membrane</keyword>
<evidence type="ECO:0000256" key="1">
    <source>
        <dbReference type="SAM" id="Phobius"/>
    </source>
</evidence>
<reference evidence="2 3" key="1">
    <citation type="journal article" date="2018" name="Int. J. Syst. Bacteriol.">
        <title>Oceaniradius stylonemae gen. nov., sp. nov., isolated from a red alga, Stylonema cornu-cervi.</title>
        <authorList>
            <person name="Jeong S."/>
        </authorList>
    </citation>
    <scope>NUCLEOTIDE SEQUENCE [LARGE SCALE GENOMIC DNA]</scope>
    <source>
        <strain evidence="2 3">StC1</strain>
    </source>
</reference>
<comment type="caution">
    <text evidence="2">The sequence shown here is derived from an EMBL/GenBank/DDBJ whole genome shotgun (WGS) entry which is preliminary data.</text>
</comment>
<accession>A0A3A8AKN6</accession>
<proteinExistence type="predicted"/>
<dbReference type="AlphaFoldDB" id="A0A3A8AKN6"/>
<keyword evidence="3" id="KW-1185">Reference proteome</keyword>
<name>A0A3A8AKN6_9HYPH</name>
<evidence type="ECO:0000313" key="3">
    <source>
        <dbReference type="Proteomes" id="UP000246132"/>
    </source>
</evidence>